<comment type="caution">
    <text evidence="6">The sequence shown here is derived from an EMBL/GenBank/DDBJ whole genome shotgun (WGS) entry which is preliminary data.</text>
</comment>
<dbReference type="PANTHER" id="PTHR43212">
    <property type="entry name" value="QUERCETIN 2,3-DIOXYGENASE"/>
    <property type="match status" value="1"/>
</dbReference>
<dbReference type="InterPro" id="IPR014710">
    <property type="entry name" value="RmlC-like_jellyroll"/>
</dbReference>
<dbReference type="PIRSF" id="PIRSF006232">
    <property type="entry name" value="Pirin"/>
    <property type="match status" value="1"/>
</dbReference>
<feature type="binding site" evidence="2">
    <location>
        <position position="117"/>
    </location>
    <ligand>
        <name>Fe cation</name>
        <dbReference type="ChEBI" id="CHEBI:24875"/>
    </ligand>
</feature>
<feature type="binding site" evidence="2">
    <location>
        <position position="73"/>
    </location>
    <ligand>
        <name>Fe cation</name>
        <dbReference type="ChEBI" id="CHEBI:24875"/>
    </ligand>
</feature>
<dbReference type="SUPFAM" id="SSF51182">
    <property type="entry name" value="RmlC-like cupins"/>
    <property type="match status" value="1"/>
</dbReference>
<dbReference type="GO" id="GO:0046872">
    <property type="term" value="F:metal ion binding"/>
    <property type="evidence" value="ECO:0007669"/>
    <property type="project" value="UniProtKB-KW"/>
</dbReference>
<evidence type="ECO:0000256" key="2">
    <source>
        <dbReference type="PIRSR" id="PIRSR006232-1"/>
    </source>
</evidence>
<evidence type="ECO:0000313" key="7">
    <source>
        <dbReference type="Proteomes" id="UP000239434"/>
    </source>
</evidence>
<gene>
    <name evidence="6" type="ORF">C5748_13705</name>
</gene>
<keyword evidence="6" id="KW-0223">Dioxygenase</keyword>
<dbReference type="InterPro" id="IPR011051">
    <property type="entry name" value="RmlC_Cupin_sf"/>
</dbReference>
<evidence type="ECO:0000259" key="4">
    <source>
        <dbReference type="Pfam" id="PF02678"/>
    </source>
</evidence>
<comment type="cofactor">
    <cofactor evidence="2">
        <name>Fe cation</name>
        <dbReference type="ChEBI" id="CHEBI:24875"/>
    </cofactor>
    <text evidence="2">Binds 1 Fe cation per subunit.</text>
</comment>
<feature type="domain" description="Quercetin 2,3-dioxygenase C-terminal cupin" evidence="5">
    <location>
        <begin position="162"/>
        <end position="247"/>
    </location>
</feature>
<sequence length="249" mass="27401">MRHPAWKARDRHTEAPMILIHENMSRGRTNKGWLDSYHTFSFGGFQDPTRMGFGPLRVINEDWIAPGSGFSEHAHDNMDILTMVLQGKLRHQDTMGNVSVIEPGAMQLMSAGTGLRHSEMNASENETAHFLQIWLIPQTSDAAPHYQHARLPAAEEARDWTLIASGDAGEAPLALLSDSRISIACPRDGDRSNIPVAAGRLAFVQIIEGLAKIGDEELRAGDGLQISDATGLEIDWLTDGKALLFDMPR</sequence>
<keyword evidence="6" id="KW-0560">Oxidoreductase</keyword>
<dbReference type="GO" id="GO:0051213">
    <property type="term" value="F:dioxygenase activity"/>
    <property type="evidence" value="ECO:0007669"/>
    <property type="project" value="UniProtKB-KW"/>
</dbReference>
<feature type="binding site" evidence="2">
    <location>
        <position position="119"/>
    </location>
    <ligand>
        <name>Fe cation</name>
        <dbReference type="ChEBI" id="CHEBI:24875"/>
    </ligand>
</feature>
<keyword evidence="2" id="KW-0408">Iron</keyword>
<keyword evidence="2" id="KW-0479">Metal-binding</keyword>
<feature type="domain" description="Pirin N-terminal" evidence="4">
    <location>
        <begin position="26"/>
        <end position="135"/>
    </location>
</feature>
<evidence type="ECO:0000259" key="5">
    <source>
        <dbReference type="Pfam" id="PF17954"/>
    </source>
</evidence>
<evidence type="ECO:0000256" key="1">
    <source>
        <dbReference type="ARBA" id="ARBA00008416"/>
    </source>
</evidence>
<protein>
    <submittedName>
        <fullName evidence="6">Quercetin 2,3-dioxygenase</fullName>
    </submittedName>
</protein>
<proteinExistence type="inferred from homology"/>
<name>A0A2S9IQP0_9HYPH</name>
<feature type="binding site" evidence="2">
    <location>
        <position position="75"/>
    </location>
    <ligand>
        <name>Fe cation</name>
        <dbReference type="ChEBI" id="CHEBI:24875"/>
    </ligand>
</feature>
<dbReference type="Proteomes" id="UP000239434">
    <property type="component" value="Unassembled WGS sequence"/>
</dbReference>
<evidence type="ECO:0000313" key="6">
    <source>
        <dbReference type="EMBL" id="PRD42835.1"/>
    </source>
</evidence>
<dbReference type="Gene3D" id="2.60.120.10">
    <property type="entry name" value="Jelly Rolls"/>
    <property type="match status" value="2"/>
</dbReference>
<reference evidence="6 7" key="1">
    <citation type="submission" date="2018-02" db="EMBL/GenBank/DDBJ databases">
        <title>The draft genome of Phyllobacterium sp. 1N-3.</title>
        <authorList>
            <person name="Liu L."/>
            <person name="Li L."/>
            <person name="Zhang X."/>
            <person name="Wang T."/>
            <person name="Liang L."/>
        </authorList>
    </citation>
    <scope>NUCLEOTIDE SEQUENCE [LARGE SCALE GENOMIC DNA]</scope>
    <source>
        <strain evidence="6 7">1N-3</strain>
    </source>
</reference>
<dbReference type="InterPro" id="IPR003829">
    <property type="entry name" value="Pirin_N_dom"/>
</dbReference>
<dbReference type="EMBL" id="PVBR01000009">
    <property type="protein sequence ID" value="PRD42835.1"/>
    <property type="molecule type" value="Genomic_DNA"/>
</dbReference>
<dbReference type="InterPro" id="IPR012093">
    <property type="entry name" value="Pirin"/>
</dbReference>
<organism evidence="6 7">
    <name type="scientific">Phyllobacterium phragmitis</name>
    <dbReference type="NCBI Taxonomy" id="2670329"/>
    <lineage>
        <taxon>Bacteria</taxon>
        <taxon>Pseudomonadati</taxon>
        <taxon>Pseudomonadota</taxon>
        <taxon>Alphaproteobacteria</taxon>
        <taxon>Hyphomicrobiales</taxon>
        <taxon>Phyllobacteriaceae</taxon>
        <taxon>Phyllobacterium</taxon>
    </lineage>
</organism>
<dbReference type="InterPro" id="IPR041602">
    <property type="entry name" value="Quercetinase_C"/>
</dbReference>
<dbReference type="Pfam" id="PF17954">
    <property type="entry name" value="Pirin_C_2"/>
    <property type="match status" value="1"/>
</dbReference>
<accession>A0A2S9IQP0</accession>
<evidence type="ECO:0000256" key="3">
    <source>
        <dbReference type="RuleBase" id="RU003457"/>
    </source>
</evidence>
<dbReference type="PANTHER" id="PTHR43212:SF3">
    <property type="entry name" value="QUERCETIN 2,3-DIOXYGENASE"/>
    <property type="match status" value="1"/>
</dbReference>
<dbReference type="CDD" id="cd02910">
    <property type="entry name" value="cupin_Yhhw_N"/>
    <property type="match status" value="1"/>
</dbReference>
<dbReference type="AlphaFoldDB" id="A0A2S9IQP0"/>
<dbReference type="Pfam" id="PF02678">
    <property type="entry name" value="Pirin"/>
    <property type="match status" value="1"/>
</dbReference>
<comment type="similarity">
    <text evidence="1 3">Belongs to the pirin family.</text>
</comment>
<keyword evidence="7" id="KW-1185">Reference proteome</keyword>